<sequence>MEKRQLSDGTFALTLELITGSGTGSLAEAVGSEKFKITLKWIARVDLSPPLQPVPTLDIVDGFLTVQWPAYTKPNFQSYLITRELPSGATQSFEIKDKQTVSWRDESYAGGLAAPVTYTVSVVSEIGKVTSAPIDRVDPIDFRFSFNTSDSTFTYKWKPTKLYGTFKGYEFAHSGGKDITVLTDVNDSTFTDKLSSIRFGEEAVVGFVVRSKAEGFPAYSTWSTCKLGKPLPFAAVGKIRFNAYLNRLVAVDADNNLVELNEQFQPVRTIATLRSTSWRMPYPGNYVYSTTAAFAADNIFRLKLEDGSEASYEYDYLDSSPYSVASNGLICIDYDRPPIHLPSGDKPPLYVTRAVDPAGGTSVFAESSTTTKLSAVISEDGRYIWANNNRVFKISGGTSQLIGSFSGPGTFIGFRQDNSDEMMFRDGNQIKFYDTNTFALIRSINPPVSTFSWNGLYDVRTKNMFWTRNAPPSNPYTVNIETGVTRAIPVADNAAPGDFYMIGDILIYRGNYIQVK</sequence>
<protein>
    <submittedName>
        <fullName evidence="1">Uncharacterized protein</fullName>
    </submittedName>
</protein>
<reference evidence="2" key="1">
    <citation type="submission" date="2018-09" db="EMBL/GenBank/DDBJ databases">
        <title>Chryseolinea sp. KIS68-18 isolated from soil.</title>
        <authorList>
            <person name="Weon H.-Y."/>
            <person name="Kwon S.-W."/>
            <person name="Lee S.A."/>
        </authorList>
    </citation>
    <scope>NUCLEOTIDE SEQUENCE [LARGE SCALE GENOMIC DNA]</scope>
    <source>
        <strain evidence="2">KIS68-18</strain>
    </source>
</reference>
<accession>A0A385SRS8</accession>
<dbReference type="Proteomes" id="UP000266183">
    <property type="component" value="Chromosome"/>
</dbReference>
<gene>
    <name evidence="1" type="ORF">D4L85_24665</name>
</gene>
<dbReference type="KEGG" id="chk:D4L85_24665"/>
<keyword evidence="2" id="KW-1185">Reference proteome</keyword>
<dbReference type="EMBL" id="CP032382">
    <property type="protein sequence ID" value="AYB33582.1"/>
    <property type="molecule type" value="Genomic_DNA"/>
</dbReference>
<organism evidence="1 2">
    <name type="scientific">Chryseolinea soli</name>
    <dbReference type="NCBI Taxonomy" id="2321403"/>
    <lineage>
        <taxon>Bacteria</taxon>
        <taxon>Pseudomonadati</taxon>
        <taxon>Bacteroidota</taxon>
        <taxon>Cytophagia</taxon>
        <taxon>Cytophagales</taxon>
        <taxon>Fulvivirgaceae</taxon>
        <taxon>Chryseolinea</taxon>
    </lineage>
</organism>
<dbReference type="AlphaFoldDB" id="A0A385SRS8"/>
<evidence type="ECO:0000313" key="1">
    <source>
        <dbReference type="EMBL" id="AYB33582.1"/>
    </source>
</evidence>
<name>A0A385SRS8_9BACT</name>
<dbReference type="SUPFAM" id="SSF69322">
    <property type="entry name" value="Tricorn protease domain 2"/>
    <property type="match status" value="1"/>
</dbReference>
<evidence type="ECO:0000313" key="2">
    <source>
        <dbReference type="Proteomes" id="UP000266183"/>
    </source>
</evidence>
<proteinExistence type="predicted"/>